<dbReference type="OrthoDB" id="1422786at2759"/>
<feature type="non-terminal residue" evidence="2">
    <location>
        <position position="1"/>
    </location>
</feature>
<dbReference type="EMBL" id="BDDD01003539">
    <property type="protein sequence ID" value="GAV85330.1"/>
    <property type="molecule type" value="Genomic_DNA"/>
</dbReference>
<dbReference type="AlphaFoldDB" id="A0A1Q3CYL4"/>
<dbReference type="Proteomes" id="UP000187406">
    <property type="component" value="Unassembled WGS sequence"/>
</dbReference>
<name>A0A1Q3CYL4_CEPFO</name>
<dbReference type="EMBL" id="BDDD01003539">
    <property type="protein sequence ID" value="GAV85329.1"/>
    <property type="molecule type" value="Genomic_DNA"/>
</dbReference>
<gene>
    <name evidence="1" type="ORF">CFOL_v3_28767</name>
    <name evidence="2" type="ORF">CFOL_v3_28768</name>
</gene>
<reference evidence="3" key="1">
    <citation type="submission" date="2016-04" db="EMBL/GenBank/DDBJ databases">
        <title>Cephalotus genome sequencing.</title>
        <authorList>
            <person name="Fukushima K."/>
            <person name="Hasebe M."/>
            <person name="Fang X."/>
        </authorList>
    </citation>
    <scope>NUCLEOTIDE SEQUENCE [LARGE SCALE GENOMIC DNA]</scope>
    <source>
        <strain evidence="3">cv. St1</strain>
    </source>
</reference>
<accession>A0A1Q3CYL4</accession>
<proteinExistence type="predicted"/>
<evidence type="ECO:0000313" key="1">
    <source>
        <dbReference type="EMBL" id="GAV85329.1"/>
    </source>
</evidence>
<organism evidence="2 3">
    <name type="scientific">Cephalotus follicularis</name>
    <name type="common">Albany pitcher plant</name>
    <dbReference type="NCBI Taxonomy" id="3775"/>
    <lineage>
        <taxon>Eukaryota</taxon>
        <taxon>Viridiplantae</taxon>
        <taxon>Streptophyta</taxon>
        <taxon>Embryophyta</taxon>
        <taxon>Tracheophyta</taxon>
        <taxon>Spermatophyta</taxon>
        <taxon>Magnoliopsida</taxon>
        <taxon>eudicotyledons</taxon>
        <taxon>Gunneridae</taxon>
        <taxon>Pentapetalae</taxon>
        <taxon>rosids</taxon>
        <taxon>fabids</taxon>
        <taxon>Oxalidales</taxon>
        <taxon>Cephalotaceae</taxon>
        <taxon>Cephalotus</taxon>
    </lineage>
</organism>
<protein>
    <submittedName>
        <fullName evidence="2">Uncharacterized protein</fullName>
    </submittedName>
</protein>
<comment type="caution">
    <text evidence="2">The sequence shown here is derived from an EMBL/GenBank/DDBJ whole genome shotgun (WGS) entry which is preliminary data.</text>
</comment>
<sequence>ILFKPTAEKCRIILEILRIYEKALKQNVNIKKKSLFFNQDVHSKLLRKIMGLFGVRNKVSYKKTLGVPHLIGRRKMWIFLYIKDSIYGKLKRCKEKFYLELD</sequence>
<evidence type="ECO:0000313" key="2">
    <source>
        <dbReference type="EMBL" id="GAV85330.1"/>
    </source>
</evidence>
<reference evidence="2" key="2">
    <citation type="journal article" date="2017" name="Nat. Ecol. Evol.">
        <title>Genome of the pitcher plant Cephalotus reveals genetic changes associated with carnivory.</title>
        <authorList>
            <person name="Fukushima K."/>
            <person name="Fang X."/>
            <person name="Alvarez-Ponce D."/>
            <person name="Cai H."/>
            <person name="Carretero-Paulet L."/>
            <person name="Chen C."/>
            <person name="Chang T."/>
            <person name="Farr K.M."/>
            <person name="Fujita T."/>
            <person name="Hiwatashi Y."/>
            <person name="Hoshi Y."/>
            <person name="Imai T."/>
            <person name="Kasahara M."/>
            <person name="Librado P."/>
            <person name="Mao L."/>
            <person name="Mori H."/>
            <person name="Nishiyama T."/>
            <person name="Nozawa M."/>
            <person name="Palfalvi G."/>
            <person name="Pollard S.T."/>
            <person name="Rozas J."/>
            <person name="Sanchez-Gracia A."/>
            <person name="Sankoff D."/>
            <person name="Shibata T.F."/>
            <person name="Shigenobu S."/>
            <person name="Sumikawa N."/>
            <person name="Uzawa T."/>
            <person name="Xie M."/>
            <person name="Zheng C."/>
            <person name="Pollock D.D."/>
            <person name="Albert V.A."/>
            <person name="Li S."/>
            <person name="Hasebe M."/>
        </authorList>
    </citation>
    <scope>NUCLEOTIDE SEQUENCE</scope>
    <source>
        <strain evidence="2">St1</strain>
    </source>
</reference>
<evidence type="ECO:0000313" key="3">
    <source>
        <dbReference type="Proteomes" id="UP000187406"/>
    </source>
</evidence>
<keyword evidence="3" id="KW-1185">Reference proteome</keyword>